<sequence>MAHEPSGEPSSPAKAASHRNPHSDAASTALTPERFERELQDLAQKARSETFGRRVLEQSGLYARIFVLLSFLGIYSHVSQLNLSPVYGAIPASTWHAKLLMGGCFLGWAGNTFLRDTLPIPTVKALPIVAVCIPGLQHLLGAYSQSLGPQLGPVVTEVFTLLPLSVLTAASVADYWQGVLLSKLPKFVADAGPGIGSWALFKFVENKFASLLPLVIGRSAVFTRLGFEILLSFGYVVFSPSKYLVYTAFPFFHTFLLNSHVQSPAATKTLMSSLMTDGWLLIERRESVTGYLSVVQSMQQGFRAMRCDHSLLGGEWINHRGGPVSEPIYGVFAMLEAVRLAKTVPQVADQDAKALVIGLGVGTTPSALVAHGINTTVVEYDPVVYELAVRYFDLRENNPPVLQDAVSYTARLAELAPATYDYIVHDVFTGGAEPVALFTLEFFQNLHSLLAPRGTVAINYAGDLNLPAPNIVYRTIKRVFPTCRIFREEPPDLESIRANGGVDFTNMVIFCHKSPTEALTFRRPTVADYLQSSARREFLGLSHEVAEADMLGEGADVMRRNETDKVAKWHEKSVVGHWALMRTVIPAFVWEKW</sequence>
<gene>
    <name evidence="3" type="ORF">E4U42_000039</name>
</gene>
<dbReference type="PANTHER" id="PTHR43317">
    <property type="entry name" value="THERMOSPERMINE SYNTHASE ACAULIS5"/>
    <property type="match status" value="1"/>
</dbReference>
<feature type="region of interest" description="Disordered" evidence="2">
    <location>
        <begin position="1"/>
        <end position="31"/>
    </location>
</feature>
<dbReference type="EMBL" id="SRPY01000010">
    <property type="protein sequence ID" value="KAG5930509.1"/>
    <property type="molecule type" value="Genomic_DNA"/>
</dbReference>
<dbReference type="PANTHER" id="PTHR43317:SF1">
    <property type="entry name" value="THERMOSPERMINE SYNTHASE ACAULIS5"/>
    <property type="match status" value="1"/>
</dbReference>
<dbReference type="CDD" id="cd02440">
    <property type="entry name" value="AdoMet_MTases"/>
    <property type="match status" value="1"/>
</dbReference>
<name>A0A8K0JDG3_9HYPO</name>
<evidence type="ECO:0008006" key="5">
    <source>
        <dbReference type="Google" id="ProtNLM"/>
    </source>
</evidence>
<organism evidence="3 4">
    <name type="scientific">Claviceps africana</name>
    <dbReference type="NCBI Taxonomy" id="83212"/>
    <lineage>
        <taxon>Eukaryota</taxon>
        <taxon>Fungi</taxon>
        <taxon>Dikarya</taxon>
        <taxon>Ascomycota</taxon>
        <taxon>Pezizomycotina</taxon>
        <taxon>Sordariomycetes</taxon>
        <taxon>Hypocreomycetidae</taxon>
        <taxon>Hypocreales</taxon>
        <taxon>Clavicipitaceae</taxon>
        <taxon>Claviceps</taxon>
    </lineage>
</organism>
<reference evidence="3" key="1">
    <citation type="journal article" date="2020" name="bioRxiv">
        <title>Whole genome comparisons of ergot fungi reveals the divergence and evolution of species within the genus Claviceps are the result of varying mechanisms driving genome evolution and host range expansion.</title>
        <authorList>
            <person name="Wyka S.A."/>
            <person name="Mondo S.J."/>
            <person name="Liu M."/>
            <person name="Dettman J."/>
            <person name="Nalam V."/>
            <person name="Broders K.D."/>
        </authorList>
    </citation>
    <scope>NUCLEOTIDE SEQUENCE</scope>
    <source>
        <strain evidence="3">CCC 489</strain>
    </source>
</reference>
<dbReference type="NCBIfam" id="NF037959">
    <property type="entry name" value="MFS_SpdSyn"/>
    <property type="match status" value="1"/>
</dbReference>
<proteinExistence type="predicted"/>
<protein>
    <recommendedName>
        <fullName evidence="5">Spermine/spermidine synthase</fullName>
    </recommendedName>
</protein>
<dbReference type="AlphaFoldDB" id="A0A8K0JDG3"/>
<dbReference type="SUPFAM" id="SSF53335">
    <property type="entry name" value="S-adenosyl-L-methionine-dependent methyltransferases"/>
    <property type="match status" value="1"/>
</dbReference>
<evidence type="ECO:0000256" key="2">
    <source>
        <dbReference type="SAM" id="MobiDB-lite"/>
    </source>
</evidence>
<keyword evidence="4" id="KW-1185">Reference proteome</keyword>
<dbReference type="Proteomes" id="UP000811619">
    <property type="component" value="Unassembled WGS sequence"/>
</dbReference>
<evidence type="ECO:0000313" key="4">
    <source>
        <dbReference type="Proteomes" id="UP000811619"/>
    </source>
</evidence>
<accession>A0A8K0JDG3</accession>
<evidence type="ECO:0000256" key="1">
    <source>
        <dbReference type="ARBA" id="ARBA00023115"/>
    </source>
</evidence>
<evidence type="ECO:0000313" key="3">
    <source>
        <dbReference type="EMBL" id="KAG5930509.1"/>
    </source>
</evidence>
<dbReference type="OrthoDB" id="2016285at2759"/>
<dbReference type="GO" id="GO:0006596">
    <property type="term" value="P:polyamine biosynthetic process"/>
    <property type="evidence" value="ECO:0007669"/>
    <property type="project" value="UniProtKB-KW"/>
</dbReference>
<keyword evidence="1" id="KW-0620">Polyamine biosynthesis</keyword>
<dbReference type="InterPro" id="IPR029063">
    <property type="entry name" value="SAM-dependent_MTases_sf"/>
</dbReference>
<comment type="caution">
    <text evidence="3">The sequence shown here is derived from an EMBL/GenBank/DDBJ whole genome shotgun (WGS) entry which is preliminary data.</text>
</comment>
<dbReference type="Gene3D" id="3.40.50.150">
    <property type="entry name" value="Vaccinia Virus protein VP39"/>
    <property type="match status" value="1"/>
</dbReference>